<sequence>MTTPLARRVATAGLTAVLLAGCTLGADPPSPPVDDQSLLAALRDVRWQSDALPDGSAPAPGMDVWWEVRGTNLVASTGCAGAAGPISIVAGRMNLGGMAGPAVSCGTVVDRQAEQFQQMLRSRPAVAVDDAAGQRSVVLDNGLNRMTFVPVASDGAPPTR</sequence>
<dbReference type="PROSITE" id="PS51257">
    <property type="entry name" value="PROKAR_LIPOPROTEIN"/>
    <property type="match status" value="1"/>
</dbReference>
<accession>A0A4V6CVU3</accession>
<proteinExistence type="predicted"/>
<feature type="signal peptide" evidence="1">
    <location>
        <begin position="1"/>
        <end position="25"/>
    </location>
</feature>
<protein>
    <recommendedName>
        <fullName evidence="4">META domain-containing protein</fullName>
    </recommendedName>
</protein>
<organism evidence="2 3">
    <name type="scientific">Nakamurella flava</name>
    <dbReference type="NCBI Taxonomy" id="2576308"/>
    <lineage>
        <taxon>Bacteria</taxon>
        <taxon>Bacillati</taxon>
        <taxon>Actinomycetota</taxon>
        <taxon>Actinomycetes</taxon>
        <taxon>Nakamurellales</taxon>
        <taxon>Nakamurellaceae</taxon>
        <taxon>Nakamurella</taxon>
    </lineage>
</organism>
<evidence type="ECO:0008006" key="4">
    <source>
        <dbReference type="Google" id="ProtNLM"/>
    </source>
</evidence>
<evidence type="ECO:0000313" key="3">
    <source>
        <dbReference type="Proteomes" id="UP000306985"/>
    </source>
</evidence>
<dbReference type="AlphaFoldDB" id="A0A4V6CVU3"/>
<evidence type="ECO:0000256" key="1">
    <source>
        <dbReference type="SAM" id="SignalP"/>
    </source>
</evidence>
<name>A0A4V6CVU3_9ACTN</name>
<gene>
    <name evidence="2" type="ORF">FDO65_15195</name>
</gene>
<dbReference type="EMBL" id="SZZH01000003">
    <property type="protein sequence ID" value="TKV58845.1"/>
    <property type="molecule type" value="Genomic_DNA"/>
</dbReference>
<evidence type="ECO:0000313" key="2">
    <source>
        <dbReference type="EMBL" id="TKV58845.1"/>
    </source>
</evidence>
<comment type="caution">
    <text evidence="2">The sequence shown here is derived from an EMBL/GenBank/DDBJ whole genome shotgun (WGS) entry which is preliminary data.</text>
</comment>
<dbReference type="RefSeq" id="WP_137450505.1">
    <property type="nucleotide sequence ID" value="NZ_SZZH01000003.1"/>
</dbReference>
<reference evidence="2 3" key="1">
    <citation type="submission" date="2019-05" db="EMBL/GenBank/DDBJ databases">
        <title>Nakamurella sp. N5BH11, whole genome shotgun sequence.</title>
        <authorList>
            <person name="Tuo L."/>
        </authorList>
    </citation>
    <scope>NUCLEOTIDE SEQUENCE [LARGE SCALE GENOMIC DNA]</scope>
    <source>
        <strain evidence="2 3">N5BH11</strain>
    </source>
</reference>
<feature type="chain" id="PRO_5020303768" description="META domain-containing protein" evidence="1">
    <location>
        <begin position="26"/>
        <end position="160"/>
    </location>
</feature>
<keyword evidence="3" id="KW-1185">Reference proteome</keyword>
<dbReference type="OrthoDB" id="9803907at2"/>
<keyword evidence="1" id="KW-0732">Signal</keyword>
<dbReference type="Proteomes" id="UP000306985">
    <property type="component" value="Unassembled WGS sequence"/>
</dbReference>